<name>A0AAN4Q2L2_PSESF</name>
<dbReference type="Proteomes" id="UP000248291">
    <property type="component" value="Unassembled WGS sequence"/>
</dbReference>
<comment type="caution">
    <text evidence="1">The sequence shown here is derived from an EMBL/GenBank/DDBJ whole genome shotgun (WGS) entry which is preliminary data.</text>
</comment>
<dbReference type="EMBL" id="BGKA01000079">
    <property type="protein sequence ID" value="GBH16192.1"/>
    <property type="molecule type" value="Genomic_DNA"/>
</dbReference>
<dbReference type="AlphaFoldDB" id="A0AAN4Q2L2"/>
<evidence type="ECO:0000313" key="1">
    <source>
        <dbReference type="EMBL" id="GBH16192.1"/>
    </source>
</evidence>
<accession>A0AAN4Q2L2</accession>
<sequence length="50" mass="6101">MYDALDLYLKVFDYRCLLGLRYFRYPSPLFQELIQFVLLELVLFEHSIPV</sequence>
<evidence type="ECO:0000313" key="2">
    <source>
        <dbReference type="Proteomes" id="UP000248291"/>
    </source>
</evidence>
<organism evidence="1 2">
    <name type="scientific">Pseudomonas syringae pv. actinidiae</name>
    <dbReference type="NCBI Taxonomy" id="103796"/>
    <lineage>
        <taxon>Bacteria</taxon>
        <taxon>Pseudomonadati</taxon>
        <taxon>Pseudomonadota</taxon>
        <taxon>Gammaproteobacteria</taxon>
        <taxon>Pseudomonadales</taxon>
        <taxon>Pseudomonadaceae</taxon>
        <taxon>Pseudomonas</taxon>
        <taxon>Pseudomonas syringae</taxon>
    </lineage>
</organism>
<reference evidence="1 2" key="1">
    <citation type="submission" date="2018-04" db="EMBL/GenBank/DDBJ databases">
        <title>Draft genome sequence of Pseudomonas syringae pv. actinidiae biovar 3 strains isolated from kiwifruit in Kagawa prefecture.</title>
        <authorList>
            <person name="Tabuchi M."/>
            <person name="Saito M."/>
            <person name="Fujiwara S."/>
            <person name="Sasa N."/>
            <person name="Akimitsu K."/>
            <person name="Gomi K."/>
            <person name="Konishi-Sugita S."/>
            <person name="Hamano K."/>
            <person name="Kataoka I."/>
        </authorList>
    </citation>
    <scope>NUCLEOTIDE SEQUENCE [LARGE SCALE GENOMIC DNA]</scope>
    <source>
        <strain evidence="1 2">MAFF212211</strain>
    </source>
</reference>
<protein>
    <submittedName>
        <fullName evidence="1">Uncharacterized protein</fullName>
    </submittedName>
</protein>
<gene>
    <name evidence="1" type="ORF">KPSA3_02132</name>
</gene>
<proteinExistence type="predicted"/>